<keyword evidence="4" id="KW-1185">Reference proteome</keyword>
<reference evidence="3" key="1">
    <citation type="submission" date="2017-07" db="EMBL/GenBank/DDBJ databases">
        <title>Taro Niue Genome Assembly and Annotation.</title>
        <authorList>
            <person name="Atibalentja N."/>
            <person name="Keating K."/>
            <person name="Fields C.J."/>
        </authorList>
    </citation>
    <scope>NUCLEOTIDE SEQUENCE</scope>
    <source>
        <strain evidence="3">Niue_2</strain>
        <tissue evidence="3">Leaf</tissue>
    </source>
</reference>
<evidence type="ECO:0000313" key="4">
    <source>
        <dbReference type="Proteomes" id="UP000652761"/>
    </source>
</evidence>
<comment type="caution">
    <text evidence="3">The sequence shown here is derived from an EMBL/GenBank/DDBJ whole genome shotgun (WGS) entry which is preliminary data.</text>
</comment>
<dbReference type="Proteomes" id="UP000652761">
    <property type="component" value="Unassembled WGS sequence"/>
</dbReference>
<dbReference type="InterPro" id="IPR004332">
    <property type="entry name" value="Transposase_MuDR"/>
</dbReference>
<dbReference type="Pfam" id="PF03108">
    <property type="entry name" value="DBD_Tnp_Mut"/>
    <property type="match status" value="1"/>
</dbReference>
<feature type="compositionally biased region" description="Basic residues" evidence="1">
    <location>
        <begin position="1"/>
        <end position="12"/>
    </location>
</feature>
<dbReference type="PANTHER" id="PTHR31973:SF166">
    <property type="entry name" value="OS10G0104700 PROTEIN"/>
    <property type="match status" value="1"/>
</dbReference>
<evidence type="ECO:0000256" key="1">
    <source>
        <dbReference type="SAM" id="MobiDB-lite"/>
    </source>
</evidence>
<accession>A0A843W441</accession>
<feature type="compositionally biased region" description="Basic and acidic residues" evidence="1">
    <location>
        <begin position="35"/>
        <end position="58"/>
    </location>
</feature>
<sequence>MGRLQERRRRRWNTSATRASSEHRRFEGITRAMRRGQDEKKRARRGKEESRTDGRENIETGSSRYLPFPAVCVGRKDAETGRLLREGSLRAEGKLCWPRRGFAEGALIMKLGSPRLLHEGGKIAKVRRAQRGGCVRREGGSPRGRRLRSCGVRRGEIAKGVAAEGRSRRGVHREGGSPRRGRGFRREGEGGSLRRGFLVFLAARFRHHLCEGGSLRFCLSEITQIVNQGGIEEIRLSTLVEIFILQFFDIYVPCIDMNRVPEIFIYKNEAYVIPIHRDMKFSGILDDVCTRWTLMKDQMELKCRIPDMGNSVMKLLNGGDIDRIIDMHEIIGSKMINIKVHVFGSEEVLSIRASAEQSSVNNNIRSIISGISSQEMRLRSDLWHDVIHSTGQIFVSVEHLRNDLTKYVISRGFDFTFIKNDSTRVTVHCKIATCAWSLHANRIGLGPQFKIKSLNNVHSCGGGLSTQKHPRASKKWVSTIVQEKIVDAPLYRPKDIKKDIFREYGVDLPSEAAGSSWRRRAAEPGSSQGLRLCKVGRGRDGCWCVQGLLRWPMGAGRWLVRWKRGGVCVLCAGAACGKEGSGDGAVGPGGEVAGCWAPGVMEGWLGEQGHWRGGWAQRAPGGADLGVELWQ</sequence>
<evidence type="ECO:0000313" key="3">
    <source>
        <dbReference type="EMBL" id="MQM04612.1"/>
    </source>
</evidence>
<evidence type="ECO:0000259" key="2">
    <source>
        <dbReference type="Pfam" id="PF03108"/>
    </source>
</evidence>
<feature type="region of interest" description="Disordered" evidence="1">
    <location>
        <begin position="161"/>
        <end position="187"/>
    </location>
</feature>
<feature type="domain" description="Transposase MuDR plant" evidence="2">
    <location>
        <begin position="386"/>
        <end position="451"/>
    </location>
</feature>
<dbReference type="EMBL" id="NMUH01003253">
    <property type="protein sequence ID" value="MQM04612.1"/>
    <property type="molecule type" value="Genomic_DNA"/>
</dbReference>
<dbReference type="AlphaFoldDB" id="A0A843W441"/>
<dbReference type="PANTHER" id="PTHR31973">
    <property type="entry name" value="POLYPROTEIN, PUTATIVE-RELATED"/>
    <property type="match status" value="1"/>
</dbReference>
<protein>
    <recommendedName>
        <fullName evidence="2">Transposase MuDR plant domain-containing protein</fullName>
    </recommendedName>
</protein>
<organism evidence="3 4">
    <name type="scientific">Colocasia esculenta</name>
    <name type="common">Wild taro</name>
    <name type="synonym">Arum esculentum</name>
    <dbReference type="NCBI Taxonomy" id="4460"/>
    <lineage>
        <taxon>Eukaryota</taxon>
        <taxon>Viridiplantae</taxon>
        <taxon>Streptophyta</taxon>
        <taxon>Embryophyta</taxon>
        <taxon>Tracheophyta</taxon>
        <taxon>Spermatophyta</taxon>
        <taxon>Magnoliopsida</taxon>
        <taxon>Liliopsida</taxon>
        <taxon>Araceae</taxon>
        <taxon>Aroideae</taxon>
        <taxon>Colocasieae</taxon>
        <taxon>Colocasia</taxon>
    </lineage>
</organism>
<name>A0A843W441_COLES</name>
<proteinExistence type="predicted"/>
<gene>
    <name evidence="3" type="ORF">Taro_037414</name>
</gene>
<dbReference type="OrthoDB" id="2000687at2759"/>
<feature type="region of interest" description="Disordered" evidence="1">
    <location>
        <begin position="1"/>
        <end position="62"/>
    </location>
</feature>